<dbReference type="EMBL" id="DXFQ01000057">
    <property type="protein sequence ID" value="HIX19668.1"/>
    <property type="molecule type" value="Genomic_DNA"/>
</dbReference>
<keyword evidence="5 6" id="KW-0472">Membrane</keyword>
<accession>A0A9D1VAL9</accession>
<feature type="domain" description="ABC-2 type transporter transmembrane" evidence="7">
    <location>
        <begin position="85"/>
        <end position="240"/>
    </location>
</feature>
<organism evidence="8 9">
    <name type="scientific">Candidatus Akkermansia intestinigallinarum</name>
    <dbReference type="NCBI Taxonomy" id="2838431"/>
    <lineage>
        <taxon>Bacteria</taxon>
        <taxon>Pseudomonadati</taxon>
        <taxon>Verrucomicrobiota</taxon>
        <taxon>Verrucomicrobiia</taxon>
        <taxon>Verrucomicrobiales</taxon>
        <taxon>Akkermansiaceae</taxon>
        <taxon>Akkermansia</taxon>
    </lineage>
</organism>
<evidence type="ECO:0000259" key="7">
    <source>
        <dbReference type="Pfam" id="PF12698"/>
    </source>
</evidence>
<evidence type="ECO:0000256" key="2">
    <source>
        <dbReference type="ARBA" id="ARBA00022475"/>
    </source>
</evidence>
<feature type="transmembrane region" description="Helical" evidence="6">
    <location>
        <begin position="275"/>
        <end position="293"/>
    </location>
</feature>
<dbReference type="Proteomes" id="UP000823964">
    <property type="component" value="Unassembled WGS sequence"/>
</dbReference>
<gene>
    <name evidence="8" type="ORF">H9862_03585</name>
</gene>
<evidence type="ECO:0000313" key="8">
    <source>
        <dbReference type="EMBL" id="HIX19668.1"/>
    </source>
</evidence>
<feature type="transmembrane region" description="Helical" evidence="6">
    <location>
        <begin position="92"/>
        <end position="114"/>
    </location>
</feature>
<dbReference type="PANTHER" id="PTHR30294">
    <property type="entry name" value="MEMBRANE COMPONENT OF ABC TRANSPORTER YHHJ-RELATED"/>
    <property type="match status" value="1"/>
</dbReference>
<dbReference type="GO" id="GO:0005886">
    <property type="term" value="C:plasma membrane"/>
    <property type="evidence" value="ECO:0007669"/>
    <property type="project" value="UniProtKB-SubCell"/>
</dbReference>
<protein>
    <submittedName>
        <fullName evidence="8">ABC transporter permease</fullName>
    </submittedName>
</protein>
<sequence>MATEENPHQTTATDSSPSFAARCRSCVRAALGNTAGSAFSYLRTLRVIYGKELKSFLCTPFGWVILACTMGLQGFWLQTVLQIMSNATGDSVMYYMLNSVYFWFYFIFIFALITMRSFAEEERMGTLEGLLTAPVTTTQIVLGKYLAAYTFYLILWVPMMLYPWMSHLGNVYTSIKYGITPEGVIEYRLSDWFGGFSILALTGLFFTALGMACSAMTRSQIIAGILCSCMMISYYFLGRFTELWGEFPAAPIFHYLSCTEHVGDFSRGLVDTRPVVLYVTLALLTLSVTRRIVDYRRWRR</sequence>
<reference evidence="8" key="1">
    <citation type="journal article" date="2021" name="PeerJ">
        <title>Extensive microbial diversity within the chicken gut microbiome revealed by metagenomics and culture.</title>
        <authorList>
            <person name="Gilroy R."/>
            <person name="Ravi A."/>
            <person name="Getino M."/>
            <person name="Pursley I."/>
            <person name="Horton D.L."/>
            <person name="Alikhan N.F."/>
            <person name="Baker D."/>
            <person name="Gharbi K."/>
            <person name="Hall N."/>
            <person name="Watson M."/>
            <person name="Adriaenssens E.M."/>
            <person name="Foster-Nyarko E."/>
            <person name="Jarju S."/>
            <person name="Secka A."/>
            <person name="Antonio M."/>
            <person name="Oren A."/>
            <person name="Chaudhuri R.R."/>
            <person name="La Ragione R."/>
            <person name="Hildebrand F."/>
            <person name="Pallen M.J."/>
        </authorList>
    </citation>
    <scope>NUCLEOTIDE SEQUENCE</scope>
    <source>
        <strain evidence="8">14975</strain>
    </source>
</reference>
<dbReference type="AlphaFoldDB" id="A0A9D1VAL9"/>
<evidence type="ECO:0000313" key="9">
    <source>
        <dbReference type="Proteomes" id="UP000823964"/>
    </source>
</evidence>
<keyword evidence="3 6" id="KW-0812">Transmembrane</keyword>
<comment type="caution">
    <text evidence="8">The sequence shown here is derived from an EMBL/GenBank/DDBJ whole genome shotgun (WGS) entry which is preliminary data.</text>
</comment>
<feature type="transmembrane region" description="Helical" evidence="6">
    <location>
        <begin position="192"/>
        <end position="213"/>
    </location>
</feature>
<dbReference type="PANTHER" id="PTHR30294:SF29">
    <property type="entry name" value="MULTIDRUG ABC TRANSPORTER PERMEASE YBHS-RELATED"/>
    <property type="match status" value="1"/>
</dbReference>
<evidence type="ECO:0000256" key="6">
    <source>
        <dbReference type="SAM" id="Phobius"/>
    </source>
</evidence>
<evidence type="ECO:0000256" key="3">
    <source>
        <dbReference type="ARBA" id="ARBA00022692"/>
    </source>
</evidence>
<proteinExistence type="predicted"/>
<dbReference type="Pfam" id="PF12698">
    <property type="entry name" value="ABC2_membrane_3"/>
    <property type="match status" value="1"/>
</dbReference>
<dbReference type="InterPro" id="IPR051449">
    <property type="entry name" value="ABC-2_transporter_component"/>
</dbReference>
<evidence type="ECO:0000256" key="1">
    <source>
        <dbReference type="ARBA" id="ARBA00004651"/>
    </source>
</evidence>
<evidence type="ECO:0000256" key="4">
    <source>
        <dbReference type="ARBA" id="ARBA00022989"/>
    </source>
</evidence>
<keyword evidence="2" id="KW-1003">Cell membrane</keyword>
<feature type="transmembrane region" description="Helical" evidence="6">
    <location>
        <begin position="220"/>
        <end position="237"/>
    </location>
</feature>
<dbReference type="GO" id="GO:0140359">
    <property type="term" value="F:ABC-type transporter activity"/>
    <property type="evidence" value="ECO:0007669"/>
    <property type="project" value="InterPro"/>
</dbReference>
<reference evidence="8" key="2">
    <citation type="submission" date="2021-04" db="EMBL/GenBank/DDBJ databases">
        <authorList>
            <person name="Gilroy R."/>
        </authorList>
    </citation>
    <scope>NUCLEOTIDE SEQUENCE</scope>
    <source>
        <strain evidence="8">14975</strain>
    </source>
</reference>
<feature type="transmembrane region" description="Helical" evidence="6">
    <location>
        <begin position="53"/>
        <end position="72"/>
    </location>
</feature>
<dbReference type="InterPro" id="IPR013525">
    <property type="entry name" value="ABC2_TM"/>
</dbReference>
<keyword evidence="4 6" id="KW-1133">Transmembrane helix</keyword>
<feature type="transmembrane region" description="Helical" evidence="6">
    <location>
        <begin position="146"/>
        <end position="165"/>
    </location>
</feature>
<comment type="subcellular location">
    <subcellularLocation>
        <location evidence="1">Cell membrane</location>
        <topology evidence="1">Multi-pass membrane protein</topology>
    </subcellularLocation>
</comment>
<name>A0A9D1VAL9_9BACT</name>
<evidence type="ECO:0000256" key="5">
    <source>
        <dbReference type="ARBA" id="ARBA00023136"/>
    </source>
</evidence>